<dbReference type="InterPro" id="IPR018957">
    <property type="entry name" value="Znf_C3HC4_RING-type"/>
</dbReference>
<comment type="similarity">
    <text evidence="2">Belongs to the TRIM/RBCC family.</text>
</comment>
<dbReference type="Pfam" id="PF00097">
    <property type="entry name" value="zf-C3HC4"/>
    <property type="match status" value="1"/>
</dbReference>
<proteinExistence type="inferred from homology"/>
<organism evidence="11 12">
    <name type="scientific">Pygocentrus nattereri</name>
    <name type="common">Red-bellied piranha</name>
    <dbReference type="NCBI Taxonomy" id="42514"/>
    <lineage>
        <taxon>Eukaryota</taxon>
        <taxon>Metazoa</taxon>
        <taxon>Chordata</taxon>
        <taxon>Craniata</taxon>
        <taxon>Vertebrata</taxon>
        <taxon>Euteleostomi</taxon>
        <taxon>Actinopterygii</taxon>
        <taxon>Neopterygii</taxon>
        <taxon>Teleostei</taxon>
        <taxon>Ostariophysi</taxon>
        <taxon>Characiformes</taxon>
        <taxon>Characoidei</taxon>
        <taxon>Pygocentrus</taxon>
    </lineage>
</organism>
<dbReference type="InterPro" id="IPR000315">
    <property type="entry name" value="Znf_B-box"/>
</dbReference>
<dbReference type="GeneTree" id="ENSGT00970000193390"/>
<keyword evidence="12" id="KW-1185">Reference proteome</keyword>
<dbReference type="GO" id="GO:0008270">
    <property type="term" value="F:zinc ion binding"/>
    <property type="evidence" value="ECO:0007669"/>
    <property type="project" value="UniProtKB-KW"/>
</dbReference>
<dbReference type="PROSITE" id="PS50089">
    <property type="entry name" value="ZF_RING_2"/>
    <property type="match status" value="1"/>
</dbReference>
<dbReference type="PANTHER" id="PTHR24103">
    <property type="entry name" value="E3 UBIQUITIN-PROTEIN LIGASE TRIM"/>
    <property type="match status" value="1"/>
</dbReference>
<evidence type="ECO:0000256" key="6">
    <source>
        <dbReference type="ARBA" id="ARBA00022833"/>
    </source>
</evidence>
<evidence type="ECO:0000256" key="1">
    <source>
        <dbReference type="ARBA" id="ARBA00004496"/>
    </source>
</evidence>
<evidence type="ECO:0000259" key="9">
    <source>
        <dbReference type="PROSITE" id="PS50119"/>
    </source>
</evidence>
<dbReference type="InterPro" id="IPR043136">
    <property type="entry name" value="B30.2/SPRY_sf"/>
</dbReference>
<dbReference type="SUPFAM" id="SSF49899">
    <property type="entry name" value="Concanavalin A-like lectins/glucanases"/>
    <property type="match status" value="1"/>
</dbReference>
<dbReference type="Pfam" id="PF00622">
    <property type="entry name" value="SPRY"/>
    <property type="match status" value="1"/>
</dbReference>
<evidence type="ECO:0000313" key="12">
    <source>
        <dbReference type="Proteomes" id="UP001501920"/>
    </source>
</evidence>
<dbReference type="InterPro" id="IPR006574">
    <property type="entry name" value="PRY"/>
</dbReference>
<dbReference type="PROSITE" id="PS50119">
    <property type="entry name" value="ZF_BBOX"/>
    <property type="match status" value="1"/>
</dbReference>
<keyword evidence="5 7" id="KW-0863">Zinc-finger</keyword>
<dbReference type="InterPro" id="IPR003877">
    <property type="entry name" value="SPRY_dom"/>
</dbReference>
<dbReference type="Pfam" id="PF00643">
    <property type="entry name" value="zf-B_box"/>
    <property type="match status" value="1"/>
</dbReference>
<feature type="domain" description="B box-type" evidence="9">
    <location>
        <begin position="85"/>
        <end position="126"/>
    </location>
</feature>
<keyword evidence="3" id="KW-0963">Cytoplasm</keyword>
<keyword evidence="4" id="KW-0479">Metal-binding</keyword>
<dbReference type="Gene3D" id="2.60.120.920">
    <property type="match status" value="1"/>
</dbReference>
<reference evidence="11" key="3">
    <citation type="submission" date="2025-09" db="UniProtKB">
        <authorList>
            <consortium name="Ensembl"/>
        </authorList>
    </citation>
    <scope>IDENTIFICATION</scope>
</reference>
<dbReference type="InterPro" id="IPR001841">
    <property type="entry name" value="Znf_RING"/>
</dbReference>
<dbReference type="Ensembl" id="ENSPNAT00000026623.2">
    <property type="protein sequence ID" value="ENSPNAP00000017714.2"/>
    <property type="gene ID" value="ENSPNAG00000004822.2"/>
</dbReference>
<dbReference type="GO" id="GO:0005737">
    <property type="term" value="C:cytoplasm"/>
    <property type="evidence" value="ECO:0007669"/>
    <property type="project" value="UniProtKB-SubCell"/>
</dbReference>
<dbReference type="SUPFAM" id="SSF57845">
    <property type="entry name" value="B-box zinc-binding domain"/>
    <property type="match status" value="1"/>
</dbReference>
<accession>A0A3B4D490</accession>
<dbReference type="InterPro" id="IPR003879">
    <property type="entry name" value="Butyrophylin_SPRY"/>
</dbReference>
<dbReference type="SMART" id="SM00336">
    <property type="entry name" value="BBOX"/>
    <property type="match status" value="1"/>
</dbReference>
<dbReference type="InterPro" id="IPR001870">
    <property type="entry name" value="B30.2/SPRY"/>
</dbReference>
<name>A0A3B4D490_PYGNA</name>
<dbReference type="AlphaFoldDB" id="A0A3B4D490"/>
<dbReference type="Gene3D" id="3.30.160.60">
    <property type="entry name" value="Classic Zinc Finger"/>
    <property type="match status" value="1"/>
</dbReference>
<dbReference type="InterPro" id="IPR013320">
    <property type="entry name" value="ConA-like_dom_sf"/>
</dbReference>
<dbReference type="PROSITE" id="PS50188">
    <property type="entry name" value="B302_SPRY"/>
    <property type="match status" value="1"/>
</dbReference>
<feature type="domain" description="RING-type" evidence="8">
    <location>
        <begin position="14"/>
        <end position="54"/>
    </location>
</feature>
<sequence>MAAESPLSEKDLFCTQCCNIYVDPVLLSCRHSFCKNCWEEYRQTKKTLKCPLCRKQCPKGFPPPNLQLKALCDNFHQERNTSAVRSETLCILHKEELKLFCLEDKQPVCVVCRDSKLHSRHSFRPLDEAALEHREELRAKLKPLQEKLHSFLKAKLICDQTAQHIMSQAEHTERRIKEEFEKLHQFLRDEEENSLSALRTEVRVKSQITKKTTSSINHEILNLSETITSTHEDLASEDILFLKVLSELTPECYSRTESKLKDPEILSGALIDVAKHLGNLKFRVWEKMKDIIKYTPVILDSNTAHECLAISDDLTSFVCTYESQQLPENPERSGHYLWVQGSEGFHSGMHCWDVDVENCEQWSIGVVTGSMKKGKAFFSGGIWKCHYKNILYGSSSSGSPTTFLRVRESLRKIRVELDFDKGQVSFWNFISGRHLQTFLYTFTETVFPYFCNQCKHHPLKILPKEISSVFLILIKS</sequence>
<comment type="subcellular location">
    <subcellularLocation>
        <location evidence="1">Cytoplasm</location>
    </subcellularLocation>
</comment>
<dbReference type="Pfam" id="PF13765">
    <property type="entry name" value="PRY"/>
    <property type="match status" value="1"/>
</dbReference>
<dbReference type="STRING" id="42514.ENSPNAP00000017714"/>
<evidence type="ECO:0000256" key="7">
    <source>
        <dbReference type="PROSITE-ProRule" id="PRU00024"/>
    </source>
</evidence>
<dbReference type="SMART" id="SM00449">
    <property type="entry name" value="SPRY"/>
    <property type="match status" value="1"/>
</dbReference>
<reference evidence="11" key="2">
    <citation type="submission" date="2025-08" db="UniProtKB">
        <authorList>
            <consortium name="Ensembl"/>
        </authorList>
    </citation>
    <scope>IDENTIFICATION</scope>
</reference>
<reference evidence="11 12" key="1">
    <citation type="submission" date="2020-10" db="EMBL/GenBank/DDBJ databases">
        <title>Pygocentrus nattereri (red-bellied piranha) genome, fPygNat1, primary haplotype.</title>
        <authorList>
            <person name="Myers G."/>
            <person name="Meyer A."/>
            <person name="Karagic N."/>
            <person name="Pippel M."/>
            <person name="Winkler S."/>
            <person name="Tracey A."/>
            <person name="Wood J."/>
            <person name="Formenti G."/>
            <person name="Howe K."/>
            <person name="Fedrigo O."/>
            <person name="Jarvis E.D."/>
        </authorList>
    </citation>
    <scope>NUCLEOTIDE SEQUENCE [LARGE SCALE GENOMIC DNA]</scope>
</reference>
<dbReference type="PRINTS" id="PR01407">
    <property type="entry name" value="BUTYPHLNCDUF"/>
</dbReference>
<evidence type="ECO:0000256" key="5">
    <source>
        <dbReference type="ARBA" id="ARBA00022771"/>
    </source>
</evidence>
<evidence type="ECO:0000313" key="11">
    <source>
        <dbReference type="Ensembl" id="ENSPNAP00000017714.2"/>
    </source>
</evidence>
<dbReference type="SUPFAM" id="SSF57850">
    <property type="entry name" value="RING/U-box"/>
    <property type="match status" value="1"/>
</dbReference>
<evidence type="ECO:0000256" key="4">
    <source>
        <dbReference type="ARBA" id="ARBA00022723"/>
    </source>
</evidence>
<evidence type="ECO:0008006" key="13">
    <source>
        <dbReference type="Google" id="ProtNLM"/>
    </source>
</evidence>
<keyword evidence="6" id="KW-0862">Zinc</keyword>
<dbReference type="InterPro" id="IPR050143">
    <property type="entry name" value="TRIM/RBCC"/>
</dbReference>
<evidence type="ECO:0000259" key="8">
    <source>
        <dbReference type="PROSITE" id="PS50089"/>
    </source>
</evidence>
<dbReference type="Gene3D" id="3.30.40.10">
    <property type="entry name" value="Zinc/RING finger domain, C3HC4 (zinc finger)"/>
    <property type="match status" value="1"/>
</dbReference>
<dbReference type="SMART" id="SM00184">
    <property type="entry name" value="RING"/>
    <property type="match status" value="1"/>
</dbReference>
<evidence type="ECO:0000256" key="2">
    <source>
        <dbReference type="ARBA" id="ARBA00008518"/>
    </source>
</evidence>
<dbReference type="Proteomes" id="UP001501920">
    <property type="component" value="Chromosome 7"/>
</dbReference>
<dbReference type="InterPro" id="IPR013083">
    <property type="entry name" value="Znf_RING/FYVE/PHD"/>
</dbReference>
<evidence type="ECO:0000259" key="10">
    <source>
        <dbReference type="PROSITE" id="PS50188"/>
    </source>
</evidence>
<feature type="domain" description="B30.2/SPRY" evidence="10">
    <location>
        <begin position="277"/>
        <end position="468"/>
    </location>
</feature>
<dbReference type="OMA" id="WEVEVGM"/>
<protein>
    <recommendedName>
        <fullName evidence="13">Tripartite motif-containing protein 35-like</fullName>
    </recommendedName>
</protein>
<dbReference type="SMART" id="SM00589">
    <property type="entry name" value="PRY"/>
    <property type="match status" value="1"/>
</dbReference>
<evidence type="ECO:0000256" key="3">
    <source>
        <dbReference type="ARBA" id="ARBA00022490"/>
    </source>
</evidence>